<dbReference type="Pfam" id="PF13271">
    <property type="entry name" value="DUF4062"/>
    <property type="match status" value="1"/>
</dbReference>
<feature type="compositionally biased region" description="Polar residues" evidence="2">
    <location>
        <begin position="1"/>
        <end position="10"/>
    </location>
</feature>
<dbReference type="Pfam" id="PF04300">
    <property type="entry name" value="FBA"/>
    <property type="match status" value="1"/>
</dbReference>
<dbReference type="InterPro" id="IPR007397">
    <property type="entry name" value="F-box-assoc_dom"/>
</dbReference>
<evidence type="ECO:0000256" key="2">
    <source>
        <dbReference type="SAM" id="MobiDB-lite"/>
    </source>
</evidence>
<feature type="compositionally biased region" description="Basic and acidic residues" evidence="2">
    <location>
        <begin position="75"/>
        <end position="90"/>
    </location>
</feature>
<dbReference type="GeneID" id="111107627"/>
<dbReference type="RefSeq" id="XP_022298614.1">
    <property type="nucleotide sequence ID" value="XM_022442906.1"/>
</dbReference>
<feature type="compositionally biased region" description="Basic and acidic residues" evidence="2">
    <location>
        <begin position="248"/>
        <end position="265"/>
    </location>
</feature>
<dbReference type="InterPro" id="IPR011990">
    <property type="entry name" value="TPR-like_helical_dom_sf"/>
</dbReference>
<dbReference type="PANTHER" id="PTHR19860">
    <property type="entry name" value="DDB1- AND CUL4-ASSOCIATED FACTOR 12-RELATED"/>
    <property type="match status" value="1"/>
</dbReference>
<evidence type="ECO:0000259" key="3">
    <source>
        <dbReference type="PROSITE" id="PS51114"/>
    </source>
</evidence>
<evidence type="ECO:0000313" key="6">
    <source>
        <dbReference type="RefSeq" id="XP_022298614.1"/>
    </source>
</evidence>
<organism evidence="4 5">
    <name type="scientific">Crassostrea virginica</name>
    <name type="common">Eastern oyster</name>
    <dbReference type="NCBI Taxonomy" id="6565"/>
    <lineage>
        <taxon>Eukaryota</taxon>
        <taxon>Metazoa</taxon>
        <taxon>Spiralia</taxon>
        <taxon>Lophotrochozoa</taxon>
        <taxon>Mollusca</taxon>
        <taxon>Bivalvia</taxon>
        <taxon>Autobranchia</taxon>
        <taxon>Pteriomorphia</taxon>
        <taxon>Ostreida</taxon>
        <taxon>Ostreoidea</taxon>
        <taxon>Ostreidae</taxon>
        <taxon>Crassostrea</taxon>
    </lineage>
</organism>
<dbReference type="RefSeq" id="XP_022298613.1">
    <property type="nucleotide sequence ID" value="XM_022442905.1"/>
</dbReference>
<dbReference type="Proteomes" id="UP000694844">
    <property type="component" value="Chromosome 8"/>
</dbReference>
<sequence length="2143" mass="240794">MGCGSSSQAVESPRVRSSKTQAGSKVDATIISEETPTQRGEKQATSTSQDNRQSVKAATEPPSKESQVSSNHNGLVKEKSKESLLLKEGDAESLSEEEIPGITESQKNEKENEDDVASDFSRPLSVADSEIADDVWPVKKQRSEMSVISDEDRASNVTPVSQTEEERRTAEESAAIVANVIQMASEHVHQLEEMEEENDSSLNEGSVQSVKDDEWASSSSLKEAEEGSKDNGDKSANVSLRTAGQISLHEKKEGEKQEEHIEAREDKAREVIHDNVCDDSTELPPLPQRQRPANNKCLVTFGKSKWPIRNFAKFDFNVNAGHGGCAGLLLASNYYGGTGKDCNSRITFLRCGFDCNHFSCANLQDSKGGHFSPEQSYVVNEEGEFIGDLQMGNNHVMLLTNDSKNGRLGNGVLVEATGDKTDLFVNVNGGEGTKSGGGTSLILCSGTEGGKPVSAIYMISTGGKDGYIDSKLMAGSDKWKFGVSDGNSLTVNGPGDSRYAVYHNREELVKQDKGRKQSNVLMTQAWNGQEPTVMADSLPSHACFVILCSNSSGPDNHTCAAFYLVTVETDGIASKLVSKLHGEGYSTADLWKFEKSENSITVTGPKGPCRYVVLSNDAYKNQQYIFQDVCLATGLPQPIRGQVQISLQGVQGIVEKATKVCIQVDGKVVRMFEPEDLKKVKEGFGFKRLWESGELACGASMVKVAIIQNHVTLNTKESVHLEGSPRQLEVQREGVRYALNCGGPTYTATNHITYTSEHRQFASFSYDFNCGSRCFAYGKAYRFVSIDELINNTQDGFLYATMRTKYTEPVDEQKVIYTVKTLQIPDGKYTLRLHYVGKDYRSHKVSFNGNSVHSKVSEFGEKVTDIGGQGLSAFHADVPVTIQGNQFVLDSTIPISGFALLDSGYRDPEKSAEELQRDREERSRLMDKVEPVTRPMLRKGMEIVGWSPNLIKNSSGEEGNLSHWNISGDWKIHEGGYNAEKAFVTSHMWCTKYQEVDLTEHFSEEYLDTAPDIQVTEWYREGVCGGGHYKMEIRLMDANGETIQSHVMPATGRIYRNNKWKQTGKVFSNYGPGVRIVSLESAGKDDKHWGGHYGVIISSSVVRVKREAQAAQGDQFTDIEIDPDDNTKLANTADHLVVKLLSDNKELMESYLDNQVVPVDEKFEKQVEIKPKTMNGKVHKPRAHRKKREIRVFVSSTFKDFSQEREEIIKKSFREINKLCAERGIFFTYVDLRWGISSEQSDNGKTIAICLKEIDRCRPYFLCLLGERFGWSQQTGTDDKLLSKTYDYALENEQSLQWIKDYRYDTSVTQLEVLHGVLNDVDSNNKRSFFYLRNPKEQGNLEEQEFKKFKAESEWHQGRQSLLRDSVSGLGDKLNVRTFSQPSEVSQMIKEDLQTCIEEDFPLGTELTPLEREREAHQAFADARCQVYIGREDYFTQINAELDKDINQPMVLLGESGCGKSALVANWAKRTQARFPDAFMFVHFIGSSAESAGYLKLLRRLYEEMKGFLDLDLEIPTSDRALVRDLSKWLKACSKRQRCIIVLDALNQMDEGSKEDGVEHDLLWIPTNLPKNVFILLSTLPGRAMDAVIKFGWPTMKVSPLDNPQKMEILKGYLEGIYGKTLSQDQKEMIVEAKQTNNPLYLRSLLDEVRMYGNFRMLTKKIQEYLQADSPGVLFTKILERLEGDFNENLPLNSINIVKETTTALWCSNRGMSESELVELLQVPMAVWSPFYMSLSDSLINKDGILNFFHDHLRQAVERKYLSTEEEKRATYLKLADYFSTKELTDRVVDELPFLLAKSGELERLKTTISNLKVFQRLSQDEDRKFELIKSWQIVGDYNLVKEEYFKKLSEIPDSERTSENYSSLLDNLGGFFVDLGLYEAARSVYDMLVAVLEARYKETHTTVAYNAFAQNFKYRTQHPQVLNALQKLGLICEKLMELDASQFYYQDAISRQHRVSTSSEKLQLCKGLVGLASVINLKNDMPQCKKILIRALELATEVLGNQHHFVAAILNKLGGLAYTQSRVDEALAYYLQDLKLTRSEVGVNHPRVARILGSLGLVYDDKNDPLAGELYKNSLAMLLDTYGSAHVDVATARYNLGTFYFATNYFAKAKYQFQGAYNTYKAFLAEDHPDTQAAQKALEALP</sequence>
<dbReference type="Pfam" id="PF05729">
    <property type="entry name" value="NACHT"/>
    <property type="match status" value="1"/>
</dbReference>
<name>A0A8B8B678_CRAVI</name>
<dbReference type="SUPFAM" id="SSF48452">
    <property type="entry name" value="TPR-like"/>
    <property type="match status" value="1"/>
</dbReference>
<feature type="domain" description="FBA" evidence="3">
    <location>
        <begin position="940"/>
        <end position="1106"/>
    </location>
</feature>
<feature type="compositionally biased region" description="Polar residues" evidence="2">
    <location>
        <begin position="32"/>
        <end position="56"/>
    </location>
</feature>
<dbReference type="OrthoDB" id="2325716at2759"/>
<dbReference type="InterPro" id="IPR027417">
    <property type="entry name" value="P-loop_NTPase"/>
</dbReference>
<dbReference type="SUPFAM" id="SSF49785">
    <property type="entry name" value="Galactose-binding domain-like"/>
    <property type="match status" value="1"/>
</dbReference>
<dbReference type="SUPFAM" id="SSF52540">
    <property type="entry name" value="P-loop containing nucleoside triphosphate hydrolases"/>
    <property type="match status" value="1"/>
</dbReference>
<gene>
    <name evidence="5 6 7" type="primary">LOC111107627</name>
</gene>
<keyword evidence="1" id="KW-0677">Repeat</keyword>
<dbReference type="Gene3D" id="2.60.120.430">
    <property type="entry name" value="Galactose-binding lectin"/>
    <property type="match status" value="1"/>
</dbReference>
<dbReference type="SMART" id="SM01198">
    <property type="entry name" value="FBA"/>
    <property type="match status" value="1"/>
</dbReference>
<dbReference type="GO" id="GO:0080008">
    <property type="term" value="C:Cul4-RING E3 ubiquitin ligase complex"/>
    <property type="evidence" value="ECO:0007669"/>
    <property type="project" value="TreeGrafter"/>
</dbReference>
<feature type="compositionally biased region" description="Polar residues" evidence="2">
    <location>
        <begin position="64"/>
        <end position="73"/>
    </location>
</feature>
<evidence type="ECO:0000313" key="5">
    <source>
        <dbReference type="RefSeq" id="XP_022298613.1"/>
    </source>
</evidence>
<dbReference type="InterPro" id="IPR008979">
    <property type="entry name" value="Galactose-bd-like_sf"/>
</dbReference>
<evidence type="ECO:0000313" key="7">
    <source>
        <dbReference type="RefSeq" id="XP_022298615.1"/>
    </source>
</evidence>
<keyword evidence="4" id="KW-1185">Reference proteome</keyword>
<dbReference type="PROSITE" id="PS51114">
    <property type="entry name" value="FBA"/>
    <property type="match status" value="1"/>
</dbReference>
<dbReference type="Pfam" id="PF13424">
    <property type="entry name" value="TPR_12"/>
    <property type="match status" value="1"/>
</dbReference>
<dbReference type="InterPro" id="IPR051191">
    <property type="entry name" value="DCAF12"/>
</dbReference>
<evidence type="ECO:0000313" key="4">
    <source>
        <dbReference type="Proteomes" id="UP000694844"/>
    </source>
</evidence>
<accession>A0A8B8B678</accession>
<dbReference type="InterPro" id="IPR007111">
    <property type="entry name" value="NACHT_NTPase"/>
</dbReference>
<evidence type="ECO:0000256" key="1">
    <source>
        <dbReference type="ARBA" id="ARBA00022737"/>
    </source>
</evidence>
<feature type="compositionally biased region" description="Basic and acidic residues" evidence="2">
    <location>
        <begin position="222"/>
        <end position="233"/>
    </location>
</feature>
<dbReference type="Gene3D" id="2.60.120.260">
    <property type="entry name" value="Galactose-binding domain-like"/>
    <property type="match status" value="1"/>
</dbReference>
<reference evidence="5 6" key="1">
    <citation type="submission" date="2025-04" db="UniProtKB">
        <authorList>
            <consortium name="RefSeq"/>
        </authorList>
    </citation>
    <scope>IDENTIFICATION</scope>
    <source>
        <tissue evidence="5 6">Whole sample</tissue>
    </source>
</reference>
<dbReference type="PANTHER" id="PTHR19860:SF17">
    <property type="entry name" value="FBA DOMAIN-CONTAINING PROTEIN"/>
    <property type="match status" value="1"/>
</dbReference>
<feature type="compositionally biased region" description="Polar residues" evidence="2">
    <location>
        <begin position="234"/>
        <end position="245"/>
    </location>
</feature>
<feature type="region of interest" description="Disordered" evidence="2">
    <location>
        <begin position="1"/>
        <end position="265"/>
    </location>
</feature>
<dbReference type="KEGG" id="cvn:111107627"/>
<dbReference type="InterPro" id="IPR025139">
    <property type="entry name" value="DUF4062"/>
</dbReference>
<dbReference type="Gene3D" id="3.40.50.300">
    <property type="entry name" value="P-loop containing nucleotide triphosphate hydrolases"/>
    <property type="match status" value="1"/>
</dbReference>
<proteinExistence type="predicted"/>
<dbReference type="RefSeq" id="XP_022298615.1">
    <property type="nucleotide sequence ID" value="XM_022442907.1"/>
</dbReference>
<protein>
    <submittedName>
        <fullName evidence="5 6">Uncharacterized protein LOC111107627 isoform X1</fullName>
    </submittedName>
</protein>
<dbReference type="Gene3D" id="1.25.40.10">
    <property type="entry name" value="Tetratricopeptide repeat domain"/>
    <property type="match status" value="2"/>
</dbReference>
<feature type="compositionally biased region" description="Polar residues" evidence="2">
    <location>
        <begin position="200"/>
        <end position="209"/>
    </location>
</feature>